<dbReference type="Proteomes" id="UP001233172">
    <property type="component" value="Unassembled WGS sequence"/>
</dbReference>
<reference evidence="1" key="1">
    <citation type="journal article" date="2023" name="PLoS Negl. Trop. Dis.">
        <title>A genome sequence for Biomphalaria pfeifferi, the major vector snail for the human-infecting parasite Schistosoma mansoni.</title>
        <authorList>
            <person name="Bu L."/>
            <person name="Lu L."/>
            <person name="Laidemitt M.R."/>
            <person name="Zhang S.M."/>
            <person name="Mutuku M."/>
            <person name="Mkoji G."/>
            <person name="Steinauer M."/>
            <person name="Loker E.S."/>
        </authorList>
    </citation>
    <scope>NUCLEOTIDE SEQUENCE</scope>
    <source>
        <strain evidence="1">KasaAsao</strain>
    </source>
</reference>
<reference evidence="1" key="2">
    <citation type="submission" date="2023-04" db="EMBL/GenBank/DDBJ databases">
        <authorList>
            <person name="Bu L."/>
            <person name="Lu L."/>
            <person name="Laidemitt M.R."/>
            <person name="Zhang S.M."/>
            <person name="Mutuku M."/>
            <person name="Mkoji G."/>
            <person name="Steinauer M."/>
            <person name="Loker E.S."/>
        </authorList>
    </citation>
    <scope>NUCLEOTIDE SEQUENCE</scope>
    <source>
        <strain evidence="1">KasaAsao</strain>
        <tissue evidence="1">Whole Snail</tissue>
    </source>
</reference>
<dbReference type="EMBL" id="JASAOG010000144">
    <property type="protein sequence ID" value="KAK0047893.1"/>
    <property type="molecule type" value="Genomic_DNA"/>
</dbReference>
<comment type="caution">
    <text evidence="1">The sequence shown here is derived from an EMBL/GenBank/DDBJ whole genome shotgun (WGS) entry which is preliminary data.</text>
</comment>
<dbReference type="AlphaFoldDB" id="A0AAD8B4H9"/>
<organism evidence="1 2">
    <name type="scientific">Biomphalaria pfeifferi</name>
    <name type="common">Bloodfluke planorb</name>
    <name type="synonym">Freshwater snail</name>
    <dbReference type="NCBI Taxonomy" id="112525"/>
    <lineage>
        <taxon>Eukaryota</taxon>
        <taxon>Metazoa</taxon>
        <taxon>Spiralia</taxon>
        <taxon>Lophotrochozoa</taxon>
        <taxon>Mollusca</taxon>
        <taxon>Gastropoda</taxon>
        <taxon>Heterobranchia</taxon>
        <taxon>Euthyneura</taxon>
        <taxon>Panpulmonata</taxon>
        <taxon>Hygrophila</taxon>
        <taxon>Lymnaeoidea</taxon>
        <taxon>Planorbidae</taxon>
        <taxon>Biomphalaria</taxon>
    </lineage>
</organism>
<evidence type="ECO:0000313" key="1">
    <source>
        <dbReference type="EMBL" id="KAK0047893.1"/>
    </source>
</evidence>
<proteinExistence type="predicted"/>
<name>A0AAD8B4H9_BIOPF</name>
<keyword evidence="2" id="KW-1185">Reference proteome</keyword>
<protein>
    <submittedName>
        <fullName evidence="1">Uncharacterized protein</fullName>
    </submittedName>
</protein>
<sequence>MPSLTLTPPQTGKRLEAARSKVFLHALKLNHLYSGNNCHCGTRELLITFPSSAMSAVAHKRLSSLNLVEEH</sequence>
<accession>A0AAD8B4H9</accession>
<gene>
    <name evidence="1" type="ORF">Bpfe_022692</name>
</gene>
<evidence type="ECO:0000313" key="2">
    <source>
        <dbReference type="Proteomes" id="UP001233172"/>
    </source>
</evidence>